<proteinExistence type="predicted"/>
<dbReference type="PROSITE" id="PS50039">
    <property type="entry name" value="FORK_HEAD_3"/>
    <property type="match status" value="1"/>
</dbReference>
<dbReference type="PRINTS" id="PR00053">
    <property type="entry name" value="FORKHEAD"/>
</dbReference>
<evidence type="ECO:0000256" key="4">
    <source>
        <dbReference type="PROSITE-ProRule" id="PRU00089"/>
    </source>
</evidence>
<evidence type="ECO:0000256" key="5">
    <source>
        <dbReference type="SAM" id="MobiDB-lite"/>
    </source>
</evidence>
<evidence type="ECO:0000256" key="1">
    <source>
        <dbReference type="ARBA" id="ARBA00004123"/>
    </source>
</evidence>
<dbReference type="PANTHER" id="PTHR11829">
    <property type="entry name" value="FORKHEAD BOX PROTEIN"/>
    <property type="match status" value="1"/>
</dbReference>
<protein>
    <submittedName>
        <fullName evidence="7">BA75_00777T0</fullName>
    </submittedName>
</protein>
<dbReference type="Gene3D" id="1.10.10.10">
    <property type="entry name" value="Winged helix-like DNA-binding domain superfamily/Winged helix DNA-binding domain"/>
    <property type="match status" value="1"/>
</dbReference>
<evidence type="ECO:0000313" key="7">
    <source>
        <dbReference type="EMBL" id="ANZ74619.1"/>
    </source>
</evidence>
<accession>A0A1B2J9D4</accession>
<reference evidence="7 8" key="1">
    <citation type="submission" date="2016-02" db="EMBL/GenBank/DDBJ databases">
        <title>Comparative genomic and transcriptomic foundation for Pichia pastoris.</title>
        <authorList>
            <person name="Love K.R."/>
            <person name="Shah K.A."/>
            <person name="Whittaker C.A."/>
            <person name="Wu J."/>
            <person name="Bartlett M.C."/>
            <person name="Ma D."/>
            <person name="Leeson R.L."/>
            <person name="Priest M."/>
            <person name="Young S.K."/>
            <person name="Love J.C."/>
        </authorList>
    </citation>
    <scope>NUCLEOTIDE SEQUENCE [LARGE SCALE GENOMIC DNA]</scope>
    <source>
        <strain evidence="7 8">ATCC 28485</strain>
    </source>
</reference>
<dbReference type="OrthoDB" id="3980872at2759"/>
<dbReference type="GO" id="GO:0000978">
    <property type="term" value="F:RNA polymerase II cis-regulatory region sequence-specific DNA binding"/>
    <property type="evidence" value="ECO:0007669"/>
    <property type="project" value="TreeGrafter"/>
</dbReference>
<dbReference type="Pfam" id="PF00250">
    <property type="entry name" value="Forkhead"/>
    <property type="match status" value="1"/>
</dbReference>
<comment type="subcellular location">
    <subcellularLocation>
        <location evidence="1 4">Nucleus</location>
    </subcellularLocation>
</comment>
<dbReference type="EMBL" id="CP014584">
    <property type="protein sequence ID" value="ANZ74619.1"/>
    <property type="molecule type" value="Genomic_DNA"/>
</dbReference>
<evidence type="ECO:0000313" key="8">
    <source>
        <dbReference type="Proteomes" id="UP000094565"/>
    </source>
</evidence>
<dbReference type="FunFam" id="1.10.10.10:FF:000260">
    <property type="entry name" value="Forkhead transcription factor (Sep1)"/>
    <property type="match status" value="1"/>
</dbReference>
<feature type="compositionally biased region" description="Basic residues" evidence="5">
    <location>
        <begin position="257"/>
        <end position="276"/>
    </location>
</feature>
<evidence type="ECO:0000259" key="6">
    <source>
        <dbReference type="PROSITE" id="PS50039"/>
    </source>
</evidence>
<gene>
    <name evidence="7" type="primary">HCM1</name>
    <name evidence="7" type="ORF">ATY40_BA7500777</name>
</gene>
<keyword evidence="2 4" id="KW-0238">DNA-binding</keyword>
<feature type="domain" description="Fork-head" evidence="6">
    <location>
        <begin position="113"/>
        <end position="188"/>
    </location>
</feature>
<dbReference type="PROSITE" id="PS00657">
    <property type="entry name" value="FORK_HEAD_1"/>
    <property type="match status" value="1"/>
</dbReference>
<keyword evidence="3 4" id="KW-0539">Nucleus</keyword>
<feature type="compositionally biased region" description="Polar residues" evidence="5">
    <location>
        <begin position="280"/>
        <end position="289"/>
    </location>
</feature>
<dbReference type="PANTHER" id="PTHR11829:SF343">
    <property type="entry name" value="FORK-HEAD DOMAIN-CONTAINING PROTEIN"/>
    <property type="match status" value="1"/>
</dbReference>
<dbReference type="GO" id="GO:0001228">
    <property type="term" value="F:DNA-binding transcription activator activity, RNA polymerase II-specific"/>
    <property type="evidence" value="ECO:0007669"/>
    <property type="project" value="UniProtKB-ARBA"/>
</dbReference>
<dbReference type="InterPro" id="IPR001766">
    <property type="entry name" value="Fork_head_dom"/>
</dbReference>
<feature type="compositionally biased region" description="Polar residues" evidence="5">
    <location>
        <begin position="34"/>
        <end position="71"/>
    </location>
</feature>
<keyword evidence="8" id="KW-1185">Reference proteome</keyword>
<dbReference type="InterPro" id="IPR036390">
    <property type="entry name" value="WH_DNA-bd_sf"/>
</dbReference>
<dbReference type="InterPro" id="IPR030456">
    <property type="entry name" value="TF_fork_head_CS_2"/>
</dbReference>
<dbReference type="GO" id="GO:0005634">
    <property type="term" value="C:nucleus"/>
    <property type="evidence" value="ECO:0007669"/>
    <property type="project" value="UniProtKB-SubCell"/>
</dbReference>
<feature type="DNA-binding region" description="Fork-head" evidence="4">
    <location>
        <begin position="113"/>
        <end position="188"/>
    </location>
</feature>
<feature type="compositionally biased region" description="Acidic residues" evidence="5">
    <location>
        <begin position="226"/>
        <end position="247"/>
    </location>
</feature>
<dbReference type="InterPro" id="IPR036388">
    <property type="entry name" value="WH-like_DNA-bd_sf"/>
</dbReference>
<dbReference type="PROSITE" id="PS00658">
    <property type="entry name" value="FORK_HEAD_2"/>
    <property type="match status" value="1"/>
</dbReference>
<feature type="region of interest" description="Disordered" evidence="5">
    <location>
        <begin position="1"/>
        <end position="84"/>
    </location>
</feature>
<dbReference type="CDD" id="cd00059">
    <property type="entry name" value="FH_FOX"/>
    <property type="match status" value="1"/>
</dbReference>
<sequence>MNNLTTPPKSVKRTKYSDVSGRLTPPGQRIKGSKITSTKLLSPDLSSPPTTASSKSLQKPQPASKTSSISKGESKGTVSLKRNKKLKVPQEVVLPPPEQMPPVVDDSVDFTKKPPYSYATLIGMAILRAPGRKLTLAQIYHWISSTFRYYKKSEVGWQNSIRHNLSLNKAFIKTERAKDGKGSFWQIQNGFEYMFLRTKDGKIIDLEVVLHEPYQAKPLESVTDRDSEDSESEEEEEDEEEEEEEEPTGILDEEKRKHVTPTRQGLHRIASRKRRRSTEGKGNTDTPQLFTPLINWMPNTENFPLPSANTGTSNIITQLSPPFQRNQTPNQSFNSSFSCNSNFDLSPIKSSVTGPLLEPKTPIATIRVSGNNNNFLTAAKQSTGTATPKSGLMRTPFKTPNSANIMKKIWNSPSCLEDFYSSPSNKSNSSKSNNYYYGIDMVSLLKSMNNPDEELER</sequence>
<dbReference type="SMART" id="SM00339">
    <property type="entry name" value="FH"/>
    <property type="match status" value="1"/>
</dbReference>
<dbReference type="SUPFAM" id="SSF46785">
    <property type="entry name" value="Winged helix' DNA-binding domain"/>
    <property type="match status" value="1"/>
</dbReference>
<evidence type="ECO:0000256" key="3">
    <source>
        <dbReference type="ARBA" id="ARBA00023242"/>
    </source>
</evidence>
<feature type="region of interest" description="Disordered" evidence="5">
    <location>
        <begin position="217"/>
        <end position="290"/>
    </location>
</feature>
<dbReference type="AlphaFoldDB" id="A0A1B2J9D4"/>
<name>A0A1B2J9D4_PICPA</name>
<dbReference type="InterPro" id="IPR018122">
    <property type="entry name" value="TF_fork_head_CS_1"/>
</dbReference>
<organism evidence="7 8">
    <name type="scientific">Komagataella pastoris</name>
    <name type="common">Yeast</name>
    <name type="synonym">Pichia pastoris</name>
    <dbReference type="NCBI Taxonomy" id="4922"/>
    <lineage>
        <taxon>Eukaryota</taxon>
        <taxon>Fungi</taxon>
        <taxon>Dikarya</taxon>
        <taxon>Ascomycota</taxon>
        <taxon>Saccharomycotina</taxon>
        <taxon>Pichiomycetes</taxon>
        <taxon>Pichiales</taxon>
        <taxon>Pichiaceae</taxon>
        <taxon>Komagataella</taxon>
    </lineage>
</organism>
<evidence type="ECO:0000256" key="2">
    <source>
        <dbReference type="ARBA" id="ARBA00023125"/>
    </source>
</evidence>
<dbReference type="Proteomes" id="UP000094565">
    <property type="component" value="Chromosome 1"/>
</dbReference>
<dbReference type="InterPro" id="IPR050211">
    <property type="entry name" value="FOX_domain-containing"/>
</dbReference>